<dbReference type="Gene3D" id="1.10.10.60">
    <property type="entry name" value="Homeodomain-like"/>
    <property type="match status" value="1"/>
</dbReference>
<dbReference type="RefSeq" id="WP_198881695.1">
    <property type="nucleotide sequence ID" value="NZ_JAEKJA010000006.1"/>
</dbReference>
<dbReference type="PROSITE" id="PS01124">
    <property type="entry name" value="HTH_ARAC_FAMILY_2"/>
    <property type="match status" value="1"/>
</dbReference>
<dbReference type="InterPro" id="IPR014710">
    <property type="entry name" value="RmlC-like_jellyroll"/>
</dbReference>
<evidence type="ECO:0000313" key="5">
    <source>
        <dbReference type="EMBL" id="MBJ3775797.1"/>
    </source>
</evidence>
<name>A0A934MCZ9_9HYPH</name>
<dbReference type="SUPFAM" id="SSF51182">
    <property type="entry name" value="RmlC-like cupins"/>
    <property type="match status" value="1"/>
</dbReference>
<accession>A0A934MCZ9</accession>
<gene>
    <name evidence="5" type="ORF">JCR33_08880</name>
</gene>
<dbReference type="EMBL" id="JAEKJA010000006">
    <property type="protein sequence ID" value="MBJ3775797.1"/>
    <property type="molecule type" value="Genomic_DNA"/>
</dbReference>
<dbReference type="AlphaFoldDB" id="A0A934MCZ9"/>
<evidence type="ECO:0000256" key="3">
    <source>
        <dbReference type="ARBA" id="ARBA00023163"/>
    </source>
</evidence>
<dbReference type="GO" id="GO:0043565">
    <property type="term" value="F:sequence-specific DNA binding"/>
    <property type="evidence" value="ECO:0007669"/>
    <property type="project" value="InterPro"/>
</dbReference>
<dbReference type="CDD" id="cd06999">
    <property type="entry name" value="cupin_HpaA-like_N"/>
    <property type="match status" value="1"/>
</dbReference>
<protein>
    <submittedName>
        <fullName evidence="5">Helix-turn-helix domain-containing protein</fullName>
    </submittedName>
</protein>
<proteinExistence type="predicted"/>
<dbReference type="InterPro" id="IPR047264">
    <property type="entry name" value="Cupin_HpaA-like_N"/>
</dbReference>
<dbReference type="PANTHER" id="PTHR43280:SF32">
    <property type="entry name" value="TRANSCRIPTIONAL REGULATORY PROTEIN"/>
    <property type="match status" value="1"/>
</dbReference>
<keyword evidence="3" id="KW-0804">Transcription</keyword>
<dbReference type="Proteomes" id="UP000609531">
    <property type="component" value="Unassembled WGS sequence"/>
</dbReference>
<evidence type="ECO:0000259" key="4">
    <source>
        <dbReference type="PROSITE" id="PS01124"/>
    </source>
</evidence>
<dbReference type="Gene3D" id="2.60.120.10">
    <property type="entry name" value="Jelly Rolls"/>
    <property type="match status" value="1"/>
</dbReference>
<comment type="caution">
    <text evidence="5">The sequence shown here is derived from an EMBL/GenBank/DDBJ whole genome shotgun (WGS) entry which is preliminary data.</text>
</comment>
<keyword evidence="6" id="KW-1185">Reference proteome</keyword>
<dbReference type="SUPFAM" id="SSF46689">
    <property type="entry name" value="Homeodomain-like"/>
    <property type="match status" value="1"/>
</dbReference>
<dbReference type="InterPro" id="IPR011051">
    <property type="entry name" value="RmlC_Cupin_sf"/>
</dbReference>
<dbReference type="PANTHER" id="PTHR43280">
    <property type="entry name" value="ARAC-FAMILY TRANSCRIPTIONAL REGULATOR"/>
    <property type="match status" value="1"/>
</dbReference>
<evidence type="ECO:0000256" key="2">
    <source>
        <dbReference type="ARBA" id="ARBA00023125"/>
    </source>
</evidence>
<dbReference type="InterPro" id="IPR009057">
    <property type="entry name" value="Homeodomain-like_sf"/>
</dbReference>
<keyword evidence="2" id="KW-0238">DNA-binding</keyword>
<dbReference type="InterPro" id="IPR018060">
    <property type="entry name" value="HTH_AraC"/>
</dbReference>
<evidence type="ECO:0000313" key="6">
    <source>
        <dbReference type="Proteomes" id="UP000609531"/>
    </source>
</evidence>
<keyword evidence="1" id="KW-0805">Transcription regulation</keyword>
<evidence type="ECO:0000256" key="1">
    <source>
        <dbReference type="ARBA" id="ARBA00023015"/>
    </source>
</evidence>
<feature type="domain" description="HTH araC/xylS-type" evidence="4">
    <location>
        <begin position="187"/>
        <end position="285"/>
    </location>
</feature>
<dbReference type="GO" id="GO:0003700">
    <property type="term" value="F:DNA-binding transcription factor activity"/>
    <property type="evidence" value="ECO:0007669"/>
    <property type="project" value="InterPro"/>
</dbReference>
<sequence length="303" mass="32664">MDESNIAGGAITATPAFDLFAETTEIVDILHAEPIFARSALHEWHIRLHRHPRLHQFLLVLRGEAELLLERQAVPLVLPAVVNVPSGAVHGFRFAPGTDGVVLTLPAAMVAPIVEAAPVLAAAATTVAGEALVELFQAIAREHAERGALRHTCLAALATLLAARTAEALLAAGPGRAAEGAEPPLLRRFEALLEERFREHWRVATYAIALGVTPTHLTRVCREATGRSASKLVEARMMAEARRLLACTAMPVARIAEDLGYLDPAHFSRVFTRTAGMTPTAFRAYVATGSRDPTERPDRPTRS</sequence>
<dbReference type="SMART" id="SM00342">
    <property type="entry name" value="HTH_ARAC"/>
    <property type="match status" value="1"/>
</dbReference>
<dbReference type="Pfam" id="PF12833">
    <property type="entry name" value="HTH_18"/>
    <property type="match status" value="1"/>
</dbReference>
<dbReference type="InterPro" id="IPR020449">
    <property type="entry name" value="Tscrpt_reg_AraC-type_HTH"/>
</dbReference>
<dbReference type="PRINTS" id="PR00032">
    <property type="entry name" value="HTHARAC"/>
</dbReference>
<organism evidence="5 6">
    <name type="scientific">Acuticoccus mangrovi</name>
    <dbReference type="NCBI Taxonomy" id="2796142"/>
    <lineage>
        <taxon>Bacteria</taxon>
        <taxon>Pseudomonadati</taxon>
        <taxon>Pseudomonadota</taxon>
        <taxon>Alphaproteobacteria</taxon>
        <taxon>Hyphomicrobiales</taxon>
        <taxon>Amorphaceae</taxon>
        <taxon>Acuticoccus</taxon>
    </lineage>
</organism>
<reference evidence="5" key="1">
    <citation type="submission" date="2020-12" db="EMBL/GenBank/DDBJ databases">
        <title>Bacterial taxonomy.</title>
        <authorList>
            <person name="Pan X."/>
        </authorList>
    </citation>
    <scope>NUCLEOTIDE SEQUENCE</scope>
    <source>
        <strain evidence="5">B2012</strain>
    </source>
</reference>